<dbReference type="Pfam" id="PF13779">
    <property type="entry name" value="DUF4175"/>
    <property type="match status" value="1"/>
</dbReference>
<gene>
    <name evidence="4" type="ORF">IOD40_12350</name>
</gene>
<feature type="region of interest" description="Disordered" evidence="2">
    <location>
        <begin position="697"/>
        <end position="733"/>
    </location>
</feature>
<feature type="transmembrane region" description="Helical" evidence="3">
    <location>
        <begin position="157"/>
        <end position="178"/>
    </location>
</feature>
<sequence>MADRQHKARSDLLPRELARTRGSVRAAMLLERGWPLVLPLLVTISLFVSLSWFGVFRVVPDWLRFGLLTAFALAAFVALFPLRHFRSPSPAEIDRRIEASNHLEHAPVLTQTDTLSPASQDAFAQALWHQHQKRMASRLNALSGDLPRAGVPERDPWALRAVAPLLLFIALGFSSGPLGGTLTDAFRSHTASSFTPVRVDAWVTPPTYTGKPPIFLTVQQQDKDVPVFRVPTGSTIAVRIAGASGDESLIWLDSHTGSETAIAEDDGLEQVNGTATAHSTSKQFSDTLTRDGMLTLSGSDVESKSWAFAIIPDAPPAIRFVDEPRRAVNGALELTYEIEDDYGASAARALINPTAPADPEAVPLYGAPDMPLALPRRNGDRKSARTSKDLSEHPWAGTAVTLTLEAEDGAGQKSKSESRTITLPERPFANPLAKALVEQRRLLALDANAKPFVLALMDAITLRPEDTIENLAQYLGIMSARSRLKLAYTEDALRDVADYLWNMALAIEDGALSAAERRLKQAQEALKQAIENGASDEELDQLMAELREAMREFLREYAERAAQDPNMAMQMPDNAQEMRPGDLERMMDQIENLARSGARDQAMDMLQQLQDMMNNLQAGRQQQPGGEQGQMQQQMNELGNLMRRQQETMNETFRLDQQQQSEQQMSPEEFEEAMRQLQQQQGELQQQLQQLQKGLEGMGLQPGEGFGEAGDAMGRAEGALGEGQGEDAVSEQGQALEALRRGAQDMMQQLQAMQGEGQDGQGAQGGRQQSSGRDPLGRPRATTGPDFGDSVEVPDVIDAQRARQILEEIRRRLGNALSPELERNYLERLLELR</sequence>
<keyword evidence="5" id="KW-1185">Reference proteome</keyword>
<evidence type="ECO:0000313" key="4">
    <source>
        <dbReference type="EMBL" id="MBI1621451.1"/>
    </source>
</evidence>
<feature type="transmembrane region" description="Helical" evidence="3">
    <location>
        <begin position="62"/>
        <end position="82"/>
    </location>
</feature>
<feature type="coiled-coil region" evidence="1">
    <location>
        <begin position="505"/>
        <end position="563"/>
    </location>
</feature>
<feature type="transmembrane region" description="Helical" evidence="3">
    <location>
        <begin position="36"/>
        <end position="56"/>
    </location>
</feature>
<evidence type="ECO:0000313" key="5">
    <source>
        <dbReference type="Proteomes" id="UP000601789"/>
    </source>
</evidence>
<feature type="compositionally biased region" description="Gly residues" evidence="2">
    <location>
        <begin position="697"/>
        <end position="708"/>
    </location>
</feature>
<evidence type="ECO:0000256" key="1">
    <source>
        <dbReference type="SAM" id="Coils"/>
    </source>
</evidence>
<proteinExistence type="predicted"/>
<dbReference type="InterPro" id="IPR012683">
    <property type="entry name" value="CHP02302_TM"/>
</dbReference>
<dbReference type="EMBL" id="JADGMQ010000008">
    <property type="protein sequence ID" value="MBI1621451.1"/>
    <property type="molecule type" value="Genomic_DNA"/>
</dbReference>
<dbReference type="Proteomes" id="UP000601789">
    <property type="component" value="Unassembled WGS sequence"/>
</dbReference>
<protein>
    <submittedName>
        <fullName evidence="4">TIGR02302 family protein</fullName>
    </submittedName>
</protein>
<evidence type="ECO:0000256" key="2">
    <source>
        <dbReference type="SAM" id="MobiDB-lite"/>
    </source>
</evidence>
<keyword evidence="3" id="KW-1133">Transmembrane helix</keyword>
<keyword evidence="3" id="KW-0812">Transmembrane</keyword>
<evidence type="ECO:0000256" key="3">
    <source>
        <dbReference type="SAM" id="Phobius"/>
    </source>
</evidence>
<comment type="caution">
    <text evidence="4">The sequence shown here is derived from an EMBL/GenBank/DDBJ whole genome shotgun (WGS) entry which is preliminary data.</text>
</comment>
<accession>A0ABS0SDX2</accession>
<feature type="coiled-coil region" evidence="1">
    <location>
        <begin position="599"/>
        <end position="694"/>
    </location>
</feature>
<dbReference type="RefSeq" id="WP_198476852.1">
    <property type="nucleotide sequence ID" value="NZ_JADGMQ010000008.1"/>
</dbReference>
<dbReference type="NCBIfam" id="TIGR02302">
    <property type="entry name" value="aProt_lowcomp"/>
    <property type="match status" value="1"/>
</dbReference>
<name>A0ABS0SDX2_9HYPH</name>
<reference evidence="4 5" key="1">
    <citation type="submission" date="2020-10" db="EMBL/GenBank/DDBJ databases">
        <title>Aquamicrobium zhengzhouensis sp. nov., a exopolysaccharide producing bacterium isolated from farmland soil.</title>
        <authorList>
            <person name="Wang X."/>
        </authorList>
    </citation>
    <scope>NUCLEOTIDE SEQUENCE [LARGE SCALE GENOMIC DNA]</scope>
    <source>
        <strain evidence="5">cd-1</strain>
    </source>
</reference>
<feature type="region of interest" description="Disordered" evidence="2">
    <location>
        <begin position="752"/>
        <end position="795"/>
    </location>
</feature>
<keyword evidence="3" id="KW-0472">Membrane</keyword>
<organism evidence="4 5">
    <name type="scientific">Aquamicrobium zhengzhouense</name>
    <dbReference type="NCBI Taxonomy" id="2781738"/>
    <lineage>
        <taxon>Bacteria</taxon>
        <taxon>Pseudomonadati</taxon>
        <taxon>Pseudomonadota</taxon>
        <taxon>Alphaproteobacteria</taxon>
        <taxon>Hyphomicrobiales</taxon>
        <taxon>Phyllobacteriaceae</taxon>
        <taxon>Aquamicrobium</taxon>
    </lineage>
</organism>
<keyword evidence="1" id="KW-0175">Coiled coil</keyword>